<dbReference type="AlphaFoldDB" id="A0A1U7CXH6"/>
<dbReference type="PANTHER" id="PTHR43377:SF1">
    <property type="entry name" value="BILIVERDIN REDUCTASE A"/>
    <property type="match status" value="1"/>
</dbReference>
<dbReference type="KEGG" id="pbor:BSF38_05226"/>
<keyword evidence="4" id="KW-1185">Reference proteome</keyword>
<dbReference type="InterPro" id="IPR036291">
    <property type="entry name" value="NAD(P)-bd_dom_sf"/>
</dbReference>
<evidence type="ECO:0000313" key="4">
    <source>
        <dbReference type="Proteomes" id="UP000186309"/>
    </source>
</evidence>
<dbReference type="InterPro" id="IPR051450">
    <property type="entry name" value="Gfo/Idh/MocA_Oxidoreductases"/>
</dbReference>
<sequence length="373" mass="39952">MKPLRVGVVGVGHLGQHHARILASLPNVELVAVADSRPEQAQAVAAKVGTRAVDDYRELIDQVDAVSVAVPTVLHREVAGAFLSRGIAAMVEKPLAGSLAEAEQLVALSRSTGAVLQVGHIERFNPALSVLQDAPIRPRYLTAERLSIYTFRSTDIGVVFDLMIHDIDIVLSLISAPVRSVAAVGASLFGDHEDVANARIEFEDGTVANLTASRASEAATRKMRIWGAEGYVSLDFAAKQATVVRPSDAFLAGQLDLEGVDLSQAAEIKEHLFGKVLRVDKLQTTGREPLALELEDFVAAVRGDSRPRVSGEDALRAVRVADQILRSLDAHRWDGDNASVAPLSHASEAASVLRGPHALRLNKSAAVRKHSER</sequence>
<dbReference type="InterPro" id="IPR055170">
    <property type="entry name" value="GFO_IDH_MocA-like_dom"/>
</dbReference>
<dbReference type="Pfam" id="PF01408">
    <property type="entry name" value="GFO_IDH_MocA"/>
    <property type="match status" value="1"/>
</dbReference>
<evidence type="ECO:0000313" key="3">
    <source>
        <dbReference type="EMBL" id="APW63652.1"/>
    </source>
</evidence>
<keyword evidence="3" id="KW-0560">Oxidoreductase</keyword>
<feature type="domain" description="Gfo/Idh/MocA-like oxidoreductase N-terminal" evidence="1">
    <location>
        <begin position="4"/>
        <end position="120"/>
    </location>
</feature>
<accession>A0A1U7CXH6</accession>
<dbReference type="Proteomes" id="UP000186309">
    <property type="component" value="Chromosome"/>
</dbReference>
<dbReference type="GO" id="GO:0000166">
    <property type="term" value="F:nucleotide binding"/>
    <property type="evidence" value="ECO:0007669"/>
    <property type="project" value="InterPro"/>
</dbReference>
<evidence type="ECO:0000259" key="2">
    <source>
        <dbReference type="Pfam" id="PF22725"/>
    </source>
</evidence>
<feature type="domain" description="GFO/IDH/MocA-like oxidoreductase" evidence="2">
    <location>
        <begin position="149"/>
        <end position="232"/>
    </location>
</feature>
<dbReference type="SUPFAM" id="SSF55347">
    <property type="entry name" value="Glyceraldehyde-3-phosphate dehydrogenase-like, C-terminal domain"/>
    <property type="match status" value="1"/>
</dbReference>
<dbReference type="Gene3D" id="3.30.360.10">
    <property type="entry name" value="Dihydrodipicolinate Reductase, domain 2"/>
    <property type="match status" value="1"/>
</dbReference>
<dbReference type="GO" id="GO:0016491">
    <property type="term" value="F:oxidoreductase activity"/>
    <property type="evidence" value="ECO:0007669"/>
    <property type="project" value="UniProtKB-KW"/>
</dbReference>
<name>A0A1U7CXH6_9BACT</name>
<protein>
    <recommendedName>
        <fullName evidence="5">Scyllo-inositol 2-dehydrogenase (NAD(+))</fullName>
    </recommendedName>
</protein>
<organism evidence="3 4">
    <name type="scientific">Paludisphaera borealis</name>
    <dbReference type="NCBI Taxonomy" id="1387353"/>
    <lineage>
        <taxon>Bacteria</taxon>
        <taxon>Pseudomonadati</taxon>
        <taxon>Planctomycetota</taxon>
        <taxon>Planctomycetia</taxon>
        <taxon>Isosphaerales</taxon>
        <taxon>Isosphaeraceae</taxon>
        <taxon>Paludisphaera</taxon>
    </lineage>
</organism>
<dbReference type="RefSeq" id="WP_076349970.1">
    <property type="nucleotide sequence ID" value="NZ_CP019082.1"/>
</dbReference>
<dbReference type="STRING" id="1387353.BSF38_05226"/>
<dbReference type="InterPro" id="IPR000683">
    <property type="entry name" value="Gfo/Idh/MocA-like_OxRdtase_N"/>
</dbReference>
<reference evidence="4" key="1">
    <citation type="submission" date="2016-12" db="EMBL/GenBank/DDBJ databases">
        <title>Comparative genomics of four Isosphaeraceae planctomycetes: a common pool of plasmids and glycoside hydrolase genes.</title>
        <authorList>
            <person name="Ivanova A."/>
        </authorList>
    </citation>
    <scope>NUCLEOTIDE SEQUENCE [LARGE SCALE GENOMIC DNA]</scope>
    <source>
        <strain evidence="4">PX4</strain>
    </source>
</reference>
<dbReference type="PANTHER" id="PTHR43377">
    <property type="entry name" value="BILIVERDIN REDUCTASE A"/>
    <property type="match status" value="1"/>
</dbReference>
<dbReference type="Gene3D" id="3.40.50.720">
    <property type="entry name" value="NAD(P)-binding Rossmann-like Domain"/>
    <property type="match status" value="1"/>
</dbReference>
<evidence type="ECO:0008006" key="5">
    <source>
        <dbReference type="Google" id="ProtNLM"/>
    </source>
</evidence>
<proteinExistence type="predicted"/>
<dbReference type="EMBL" id="CP019082">
    <property type="protein sequence ID" value="APW63652.1"/>
    <property type="molecule type" value="Genomic_DNA"/>
</dbReference>
<dbReference type="OrthoDB" id="9815825at2"/>
<dbReference type="Pfam" id="PF22725">
    <property type="entry name" value="GFO_IDH_MocA_C3"/>
    <property type="match status" value="1"/>
</dbReference>
<evidence type="ECO:0000259" key="1">
    <source>
        <dbReference type="Pfam" id="PF01408"/>
    </source>
</evidence>
<dbReference type="SUPFAM" id="SSF51735">
    <property type="entry name" value="NAD(P)-binding Rossmann-fold domains"/>
    <property type="match status" value="1"/>
</dbReference>
<gene>
    <name evidence="3" type="primary">iolX_6</name>
    <name evidence="3" type="ORF">BSF38_05226</name>
</gene>